<proteinExistence type="predicted"/>
<dbReference type="EC" id="2.5.1.9" evidence="5 10"/>
<dbReference type="NCBIfam" id="TIGR00187">
    <property type="entry name" value="ribE"/>
    <property type="match status" value="1"/>
</dbReference>
<keyword evidence="7" id="KW-0686">Riboflavin biosynthesis</keyword>
<comment type="pathway">
    <text evidence="3">Cofactor biosynthesis; riboflavin biosynthesis; riboflavin from 2-hydroxy-3-oxobutyl phosphate and 5-amino-6-(D-ribitylamino)uracil: step 2/2.</text>
</comment>
<feature type="repeat" description="Lumazine-binding" evidence="11">
    <location>
        <begin position="1"/>
        <end position="96"/>
    </location>
</feature>
<sequence>MFTGIAEETGTIRQLRDTGGGRILTVKAEKVLEGTKEGDSICVDGVCLTATTLGNDFFTADVSEETLRYTVLGSLNPGDLVNLERALSVGSRLGGHIVAGHVDGTCTVSRIEHDGDSYLYTFLCDDSLMKFIIKKGSVTVNGISLTVAETGENTFSIEVIPHTLQVTNLGQLKAGDTVNIENDMIGKYVEHFISQKNESHGLTMEMLENLI</sequence>
<evidence type="ECO:0000256" key="6">
    <source>
        <dbReference type="ARBA" id="ARBA00013950"/>
    </source>
</evidence>
<dbReference type="GO" id="GO:0004746">
    <property type="term" value="F:riboflavin synthase activity"/>
    <property type="evidence" value="ECO:0007669"/>
    <property type="project" value="UniProtKB-UniRule"/>
</dbReference>
<reference evidence="13" key="1">
    <citation type="journal article" date="2020" name="Appl. Environ. Microbiol.">
        <title>Medium-Chain Fatty Acid Synthesis by 'Candidatus Weimeria bifida' gen. nov., sp. nov., and 'Candidatus Pseudoramibacter fermentans' sp. nov.</title>
        <authorList>
            <person name="Scarborough M.J."/>
            <person name="Myers K.S."/>
            <person name="Donohue T.J."/>
            <person name="Noguera D.R."/>
        </authorList>
    </citation>
    <scope>NUCLEOTIDE SEQUENCE</scope>
    <source>
        <strain evidence="13">LCO1.1</strain>
    </source>
</reference>
<name>A0A6N7IYV2_9FIRM</name>
<evidence type="ECO:0000256" key="11">
    <source>
        <dbReference type="PROSITE-ProRule" id="PRU00524"/>
    </source>
</evidence>
<feature type="domain" description="Lumazine-binding" evidence="12">
    <location>
        <begin position="1"/>
        <end position="96"/>
    </location>
</feature>
<dbReference type="Proteomes" id="UP000460257">
    <property type="component" value="Unassembled WGS sequence"/>
</dbReference>
<comment type="caution">
    <text evidence="13">The sequence shown here is derived from an EMBL/GenBank/DDBJ whole genome shotgun (WGS) entry which is preliminary data.</text>
</comment>
<feature type="repeat" description="Lumazine-binding" evidence="11">
    <location>
        <begin position="97"/>
        <end position="193"/>
    </location>
</feature>
<dbReference type="PIRSF" id="PIRSF000498">
    <property type="entry name" value="Riboflavin_syn_A"/>
    <property type="match status" value="1"/>
</dbReference>
<dbReference type="InterPro" id="IPR023366">
    <property type="entry name" value="ATP_synth_asu-like_sf"/>
</dbReference>
<dbReference type="NCBIfam" id="NF006767">
    <property type="entry name" value="PRK09289.1"/>
    <property type="match status" value="1"/>
</dbReference>
<dbReference type="InterPro" id="IPR017938">
    <property type="entry name" value="Riboflavin_synthase-like_b-brl"/>
</dbReference>
<keyword evidence="9" id="KW-0677">Repeat</keyword>
<feature type="domain" description="Lumazine-binding" evidence="12">
    <location>
        <begin position="97"/>
        <end position="193"/>
    </location>
</feature>
<evidence type="ECO:0000256" key="4">
    <source>
        <dbReference type="ARBA" id="ARBA00011233"/>
    </source>
</evidence>
<dbReference type="Gene3D" id="2.40.30.20">
    <property type="match status" value="2"/>
</dbReference>
<keyword evidence="8 13" id="KW-0808">Transferase</keyword>
<evidence type="ECO:0000256" key="3">
    <source>
        <dbReference type="ARBA" id="ARBA00004887"/>
    </source>
</evidence>
<keyword evidence="14" id="KW-1185">Reference proteome</keyword>
<dbReference type="FunFam" id="2.40.30.20:FF:000003">
    <property type="entry name" value="Riboflavin synthase, alpha subunit"/>
    <property type="match status" value="1"/>
</dbReference>
<evidence type="ECO:0000313" key="14">
    <source>
        <dbReference type="Proteomes" id="UP000460257"/>
    </source>
</evidence>
<dbReference type="PANTHER" id="PTHR21098:SF0">
    <property type="entry name" value="RIBOFLAVIN SYNTHASE"/>
    <property type="match status" value="1"/>
</dbReference>
<evidence type="ECO:0000259" key="12">
    <source>
        <dbReference type="PROSITE" id="PS51177"/>
    </source>
</evidence>
<dbReference type="FunFam" id="2.40.30.20:FF:000004">
    <property type="entry name" value="Riboflavin synthase, alpha subunit"/>
    <property type="match status" value="1"/>
</dbReference>
<gene>
    <name evidence="13" type="ORF">FRC54_00775</name>
</gene>
<dbReference type="CDD" id="cd00402">
    <property type="entry name" value="Riboflavin_synthase_like"/>
    <property type="match status" value="1"/>
</dbReference>
<comment type="catalytic activity">
    <reaction evidence="1">
        <text>2 6,7-dimethyl-8-(1-D-ribityl)lumazine + H(+) = 5-amino-6-(D-ribitylamino)uracil + riboflavin</text>
        <dbReference type="Rhea" id="RHEA:20772"/>
        <dbReference type="ChEBI" id="CHEBI:15378"/>
        <dbReference type="ChEBI" id="CHEBI:15934"/>
        <dbReference type="ChEBI" id="CHEBI:57986"/>
        <dbReference type="ChEBI" id="CHEBI:58201"/>
        <dbReference type="EC" id="2.5.1.9"/>
    </reaction>
</comment>
<evidence type="ECO:0000256" key="7">
    <source>
        <dbReference type="ARBA" id="ARBA00022619"/>
    </source>
</evidence>
<dbReference type="InterPro" id="IPR001783">
    <property type="entry name" value="Lumazine-bd"/>
</dbReference>
<dbReference type="Pfam" id="PF00677">
    <property type="entry name" value="Lum_binding"/>
    <property type="match status" value="2"/>
</dbReference>
<evidence type="ECO:0000256" key="9">
    <source>
        <dbReference type="ARBA" id="ARBA00022737"/>
    </source>
</evidence>
<evidence type="ECO:0000256" key="2">
    <source>
        <dbReference type="ARBA" id="ARBA00002803"/>
    </source>
</evidence>
<organism evidence="13 14">
    <name type="scientific">Candidatus Weimeria bifida</name>
    <dbReference type="NCBI Taxonomy" id="2599074"/>
    <lineage>
        <taxon>Bacteria</taxon>
        <taxon>Bacillati</taxon>
        <taxon>Bacillota</taxon>
        <taxon>Clostridia</taxon>
        <taxon>Lachnospirales</taxon>
        <taxon>Lachnospiraceae</taxon>
        <taxon>Candidatus Weimeria</taxon>
    </lineage>
</organism>
<dbReference type="InterPro" id="IPR026017">
    <property type="entry name" value="Lumazine-bd_dom"/>
</dbReference>
<evidence type="ECO:0000256" key="10">
    <source>
        <dbReference type="NCBIfam" id="TIGR00187"/>
    </source>
</evidence>
<comment type="function">
    <text evidence="2">Catalyzes the dismutation of two molecules of 6,7-dimethyl-8-ribityllumazine, resulting in the formation of riboflavin and 5-amino-6-(D-ribitylamino)uracil.</text>
</comment>
<evidence type="ECO:0000256" key="5">
    <source>
        <dbReference type="ARBA" id="ARBA00012827"/>
    </source>
</evidence>
<dbReference type="GO" id="GO:0009231">
    <property type="term" value="P:riboflavin biosynthetic process"/>
    <property type="evidence" value="ECO:0007669"/>
    <property type="project" value="UniProtKB-KW"/>
</dbReference>
<dbReference type="PANTHER" id="PTHR21098">
    <property type="entry name" value="RIBOFLAVIN SYNTHASE ALPHA CHAIN"/>
    <property type="match status" value="1"/>
</dbReference>
<evidence type="ECO:0000256" key="8">
    <source>
        <dbReference type="ARBA" id="ARBA00022679"/>
    </source>
</evidence>
<dbReference type="SUPFAM" id="SSF63380">
    <property type="entry name" value="Riboflavin synthase domain-like"/>
    <property type="match status" value="2"/>
</dbReference>
<dbReference type="EMBL" id="VOGC01000002">
    <property type="protein sequence ID" value="MQN00527.1"/>
    <property type="molecule type" value="Genomic_DNA"/>
</dbReference>
<protein>
    <recommendedName>
        <fullName evidence="6 10">Riboflavin synthase</fullName>
        <ecNumber evidence="5 10">2.5.1.9</ecNumber>
    </recommendedName>
</protein>
<comment type="subunit">
    <text evidence="4">Homotrimer.</text>
</comment>
<dbReference type="PROSITE" id="PS51177">
    <property type="entry name" value="LUMAZINE_BIND"/>
    <property type="match status" value="2"/>
</dbReference>
<dbReference type="AlphaFoldDB" id="A0A6N7IYV2"/>
<accession>A0A6N7IYV2</accession>
<evidence type="ECO:0000256" key="1">
    <source>
        <dbReference type="ARBA" id="ARBA00000968"/>
    </source>
</evidence>
<evidence type="ECO:0000313" key="13">
    <source>
        <dbReference type="EMBL" id="MQN00527.1"/>
    </source>
</evidence>
<dbReference type="NCBIfam" id="NF009566">
    <property type="entry name" value="PRK13020.1"/>
    <property type="match status" value="1"/>
</dbReference>